<dbReference type="Proteomes" id="UP000199187">
    <property type="component" value="Unassembled WGS sequence"/>
</dbReference>
<evidence type="ECO:0000313" key="2">
    <source>
        <dbReference type="EMBL" id="SFT37790.1"/>
    </source>
</evidence>
<dbReference type="EMBL" id="FPAU01000001">
    <property type="protein sequence ID" value="SFT37790.1"/>
    <property type="molecule type" value="Genomic_DNA"/>
</dbReference>
<keyword evidence="3" id="KW-1185">Reference proteome</keyword>
<proteinExistence type="predicted"/>
<reference evidence="3" key="1">
    <citation type="submission" date="2016-10" db="EMBL/GenBank/DDBJ databases">
        <authorList>
            <person name="Varghese N."/>
            <person name="Submissions S."/>
        </authorList>
    </citation>
    <scope>NUCLEOTIDE SEQUENCE [LARGE SCALE GENOMIC DNA]</scope>
    <source>
        <strain evidence="3">Ah-143</strain>
    </source>
</reference>
<evidence type="ECO:0008006" key="4">
    <source>
        <dbReference type="Google" id="ProtNLM"/>
    </source>
</evidence>
<dbReference type="PROSITE" id="PS51257">
    <property type="entry name" value="PROKAR_LIPOPROTEIN"/>
    <property type="match status" value="1"/>
</dbReference>
<evidence type="ECO:0000313" key="3">
    <source>
        <dbReference type="Proteomes" id="UP000199187"/>
    </source>
</evidence>
<gene>
    <name evidence="2" type="ORF">SAMN05192562_1012</name>
</gene>
<organism evidence="2 3">
    <name type="scientific">Kosakonia arachidis</name>
    <dbReference type="NCBI Taxonomy" id="551989"/>
    <lineage>
        <taxon>Bacteria</taxon>
        <taxon>Pseudomonadati</taxon>
        <taxon>Pseudomonadota</taxon>
        <taxon>Gammaproteobacteria</taxon>
        <taxon>Enterobacterales</taxon>
        <taxon>Enterobacteriaceae</taxon>
        <taxon>Kosakonia</taxon>
    </lineage>
</organism>
<dbReference type="RefSeq" id="WP_090118233.1">
    <property type="nucleotide sequence ID" value="NZ_CP045300.1"/>
</dbReference>
<sequence>MIKKTFFITLILTGLTGCVEYQWVKAGTNKQQEEMAETQCQAQALRDLPPDNKITGKYTSKDEKHKTTDTSYSTRDENESGRNILVKDCMYRKGWSQIEIQH</sequence>
<feature type="compositionally biased region" description="Basic and acidic residues" evidence="1">
    <location>
        <begin position="59"/>
        <end position="79"/>
    </location>
</feature>
<evidence type="ECO:0000256" key="1">
    <source>
        <dbReference type="SAM" id="MobiDB-lite"/>
    </source>
</evidence>
<dbReference type="AlphaFoldDB" id="A0A1I6XHJ4"/>
<dbReference type="OrthoDB" id="6429536at2"/>
<feature type="region of interest" description="Disordered" evidence="1">
    <location>
        <begin position="37"/>
        <end position="79"/>
    </location>
</feature>
<name>A0A1I6XHJ4_9ENTR</name>
<accession>A0A1I6XHJ4</accession>
<protein>
    <recommendedName>
        <fullName evidence="4">Lipoprotein</fullName>
    </recommendedName>
</protein>